<dbReference type="OrthoDB" id="3990906at2759"/>
<dbReference type="GO" id="GO:0008270">
    <property type="term" value="F:zinc ion binding"/>
    <property type="evidence" value="ECO:0007669"/>
    <property type="project" value="InterPro"/>
</dbReference>
<evidence type="ECO:0000256" key="1">
    <source>
        <dbReference type="ARBA" id="ARBA00004123"/>
    </source>
</evidence>
<dbReference type="SUPFAM" id="SSF57701">
    <property type="entry name" value="Zn2/Cys6 DNA-binding domain"/>
    <property type="match status" value="1"/>
</dbReference>
<dbReference type="Pfam" id="PF04082">
    <property type="entry name" value="Fungal_trans"/>
    <property type="match status" value="1"/>
</dbReference>
<comment type="caution">
    <text evidence="9">The sequence shown here is derived from an EMBL/GenBank/DDBJ whole genome shotgun (WGS) entry which is preliminary data.</text>
</comment>
<dbReference type="GO" id="GO:0045944">
    <property type="term" value="P:positive regulation of transcription by RNA polymerase II"/>
    <property type="evidence" value="ECO:0007669"/>
    <property type="project" value="TreeGrafter"/>
</dbReference>
<dbReference type="AlphaFoldDB" id="A0A9P9JHW6"/>
<evidence type="ECO:0000256" key="7">
    <source>
        <dbReference type="SAM" id="MobiDB-lite"/>
    </source>
</evidence>
<feature type="domain" description="Zn(2)-C6 fungal-type" evidence="8">
    <location>
        <begin position="36"/>
        <end position="65"/>
    </location>
</feature>
<dbReference type="PANTHER" id="PTHR47540">
    <property type="entry name" value="THIAMINE REPRESSIBLE GENES REGULATORY PROTEIN THI5"/>
    <property type="match status" value="1"/>
</dbReference>
<feature type="region of interest" description="Disordered" evidence="7">
    <location>
        <begin position="134"/>
        <end position="156"/>
    </location>
</feature>
<dbReference type="InterPro" id="IPR001138">
    <property type="entry name" value="Zn2Cys6_DnaBD"/>
</dbReference>
<dbReference type="Gene3D" id="4.10.240.10">
    <property type="entry name" value="Zn(2)-C6 fungal-type DNA-binding domain"/>
    <property type="match status" value="1"/>
</dbReference>
<keyword evidence="2" id="KW-0479">Metal-binding</keyword>
<dbReference type="PROSITE" id="PS50048">
    <property type="entry name" value="ZN2_CY6_FUNGAL_2"/>
    <property type="match status" value="1"/>
</dbReference>
<evidence type="ECO:0000313" key="9">
    <source>
        <dbReference type="EMBL" id="KAH7162071.1"/>
    </source>
</evidence>
<dbReference type="SMART" id="SM00906">
    <property type="entry name" value="Fungal_trans"/>
    <property type="match status" value="1"/>
</dbReference>
<evidence type="ECO:0000313" key="10">
    <source>
        <dbReference type="Proteomes" id="UP000717696"/>
    </source>
</evidence>
<dbReference type="PANTHER" id="PTHR47540:SF6">
    <property type="entry name" value="ZN(II)2CYS6 TRANSCRIPTION FACTOR (EUROFUNG)"/>
    <property type="match status" value="1"/>
</dbReference>
<evidence type="ECO:0000256" key="4">
    <source>
        <dbReference type="ARBA" id="ARBA00023125"/>
    </source>
</evidence>
<evidence type="ECO:0000256" key="5">
    <source>
        <dbReference type="ARBA" id="ARBA00023163"/>
    </source>
</evidence>
<dbReference type="InterPro" id="IPR036864">
    <property type="entry name" value="Zn2-C6_fun-type_DNA-bd_sf"/>
</dbReference>
<dbReference type="EMBL" id="JAGMUU010000001">
    <property type="protein sequence ID" value="KAH7162071.1"/>
    <property type="molecule type" value="Genomic_DNA"/>
</dbReference>
<feature type="region of interest" description="Disordered" evidence="7">
    <location>
        <begin position="1"/>
        <end position="35"/>
    </location>
</feature>
<dbReference type="InterPro" id="IPR007219">
    <property type="entry name" value="XnlR_reg_dom"/>
</dbReference>
<dbReference type="Proteomes" id="UP000717696">
    <property type="component" value="Unassembled WGS sequence"/>
</dbReference>
<dbReference type="CDD" id="cd00067">
    <property type="entry name" value="GAL4"/>
    <property type="match status" value="1"/>
</dbReference>
<keyword evidence="4" id="KW-0238">DNA-binding</keyword>
<dbReference type="InterPro" id="IPR051711">
    <property type="entry name" value="Stress_Response_Reg"/>
</dbReference>
<evidence type="ECO:0000259" key="8">
    <source>
        <dbReference type="PROSITE" id="PS50048"/>
    </source>
</evidence>
<sequence>MPPSEPSPSHSRRLSVVADSSSSRRRGRVSKRSGNACSRCRKQKIKCSGSQPCDACQKRKLSCEFDERDQKVLVTRGYIIDLQQRAENQRRADGAEYVTPGSLDTSHEVPTAVDDVDVSATVFIEADSIVIPSLDRPDSETQSSNSRSRLDPVASTLTNPLSTGESRFMTSGEGKVYYLGTSSNWSFSRRVLSLTHEYVYHSPVSTSSLLFDGAAYDLGWDGSRTTVPSDSHPLPSLDHAIYLINTVKFHCSQVFHLFDEEPFMKYMYDFYSDPSTQDTGSDLRYIQLLVILAFGKALVENNYQAKRPPGAEYFVRALRLLPSMHALFEDPTLSTEVLCCIALYYQCLDFRHSAHNFIGQAIRMALLQGMHTDMPRQHLGEHLVERSRKAWWTAYVLDREMTSLMGLPQSINDDDVHPQLPHFSGSSHRVAALNMQIRLSRTLAAVNRGVYGADGRLNKKFLLSTKDVLSNIAGLADELRQTFPMQVDQTINGVSRTSGYLHLLYHQCIVLATRPLLFCFLKIRFESPASYLDAFSSSQTVSNLIKMCIDSSQQMINILACLQSQGLLETFLPFDLEPLFVSSLNLLLGPVLNPRLLENESQWRQKSHIIFNEMVGKGNLIAEFRQSELQQLDDMLRRLPATSGQSPNPDTNQEGADNLLAQGAEDSVIDPTLAGSNDEETLSSLLPSMDYSTDVWLTTAQIIDMANSIANSDTEWVSHTITEHDIW</sequence>
<dbReference type="GO" id="GO:0006351">
    <property type="term" value="P:DNA-templated transcription"/>
    <property type="evidence" value="ECO:0007669"/>
    <property type="project" value="InterPro"/>
</dbReference>
<evidence type="ECO:0000256" key="3">
    <source>
        <dbReference type="ARBA" id="ARBA00023015"/>
    </source>
</evidence>
<dbReference type="GO" id="GO:0005634">
    <property type="term" value="C:nucleus"/>
    <property type="evidence" value="ECO:0007669"/>
    <property type="project" value="UniProtKB-SubCell"/>
</dbReference>
<dbReference type="GO" id="GO:0043565">
    <property type="term" value="F:sequence-specific DNA binding"/>
    <property type="evidence" value="ECO:0007669"/>
    <property type="project" value="TreeGrafter"/>
</dbReference>
<accession>A0A9P9JHW6</accession>
<comment type="subcellular location">
    <subcellularLocation>
        <location evidence="1">Nucleus</location>
    </subcellularLocation>
</comment>
<dbReference type="CDD" id="cd12148">
    <property type="entry name" value="fungal_TF_MHR"/>
    <property type="match status" value="1"/>
</dbReference>
<keyword evidence="10" id="KW-1185">Reference proteome</keyword>
<dbReference type="SMART" id="SM00066">
    <property type="entry name" value="GAL4"/>
    <property type="match status" value="1"/>
</dbReference>
<organism evidence="9 10">
    <name type="scientific">Dactylonectria estremocensis</name>
    <dbReference type="NCBI Taxonomy" id="1079267"/>
    <lineage>
        <taxon>Eukaryota</taxon>
        <taxon>Fungi</taxon>
        <taxon>Dikarya</taxon>
        <taxon>Ascomycota</taxon>
        <taxon>Pezizomycotina</taxon>
        <taxon>Sordariomycetes</taxon>
        <taxon>Hypocreomycetidae</taxon>
        <taxon>Hypocreales</taxon>
        <taxon>Nectriaceae</taxon>
        <taxon>Dactylonectria</taxon>
    </lineage>
</organism>
<evidence type="ECO:0000256" key="6">
    <source>
        <dbReference type="ARBA" id="ARBA00023242"/>
    </source>
</evidence>
<dbReference type="Pfam" id="PF00172">
    <property type="entry name" value="Zn_clus"/>
    <property type="match status" value="1"/>
</dbReference>
<dbReference type="PROSITE" id="PS00463">
    <property type="entry name" value="ZN2_CY6_FUNGAL_1"/>
    <property type="match status" value="1"/>
</dbReference>
<keyword evidence="5" id="KW-0804">Transcription</keyword>
<proteinExistence type="predicted"/>
<evidence type="ECO:0000256" key="2">
    <source>
        <dbReference type="ARBA" id="ARBA00022723"/>
    </source>
</evidence>
<keyword evidence="6" id="KW-0539">Nucleus</keyword>
<keyword evidence="3" id="KW-0805">Transcription regulation</keyword>
<reference evidence="9" key="1">
    <citation type="journal article" date="2021" name="Nat. Commun.">
        <title>Genetic determinants of endophytism in the Arabidopsis root mycobiome.</title>
        <authorList>
            <person name="Mesny F."/>
            <person name="Miyauchi S."/>
            <person name="Thiergart T."/>
            <person name="Pickel B."/>
            <person name="Atanasova L."/>
            <person name="Karlsson M."/>
            <person name="Huettel B."/>
            <person name="Barry K.W."/>
            <person name="Haridas S."/>
            <person name="Chen C."/>
            <person name="Bauer D."/>
            <person name="Andreopoulos W."/>
            <person name="Pangilinan J."/>
            <person name="LaButti K."/>
            <person name="Riley R."/>
            <person name="Lipzen A."/>
            <person name="Clum A."/>
            <person name="Drula E."/>
            <person name="Henrissat B."/>
            <person name="Kohler A."/>
            <person name="Grigoriev I.V."/>
            <person name="Martin F.M."/>
            <person name="Hacquard S."/>
        </authorList>
    </citation>
    <scope>NUCLEOTIDE SEQUENCE</scope>
    <source>
        <strain evidence="9">MPI-CAGE-AT-0021</strain>
    </source>
</reference>
<dbReference type="GO" id="GO:0000981">
    <property type="term" value="F:DNA-binding transcription factor activity, RNA polymerase II-specific"/>
    <property type="evidence" value="ECO:0007669"/>
    <property type="project" value="InterPro"/>
</dbReference>
<gene>
    <name evidence="9" type="ORF">B0J13DRAFT_535121</name>
</gene>
<protein>
    <recommendedName>
        <fullName evidence="8">Zn(2)-C6 fungal-type domain-containing protein</fullName>
    </recommendedName>
</protein>
<name>A0A9P9JHW6_9HYPO</name>